<dbReference type="Gene3D" id="3.40.390.70">
    <property type="match status" value="1"/>
</dbReference>
<dbReference type="AlphaFoldDB" id="A0A1W6NX73"/>
<dbReference type="KEGG" id="kro:BVG79_00344"/>
<feature type="domain" description="Zinc-ribbon" evidence="1">
    <location>
        <begin position="4"/>
        <end position="79"/>
    </location>
</feature>
<dbReference type="STRING" id="92947.BVG79_00344"/>
<dbReference type="Proteomes" id="UP000242447">
    <property type="component" value="Chromosome"/>
</dbReference>
<dbReference type="Pfam" id="PF10005">
    <property type="entry name" value="Zn_ribbon_DZR_6"/>
    <property type="match status" value="1"/>
</dbReference>
<dbReference type="InterPro" id="IPR011201">
    <property type="entry name" value="Zinc-ribbon_6_bact"/>
</dbReference>
<keyword evidence="3" id="KW-1185">Reference proteome</keyword>
<evidence type="ECO:0000313" key="2">
    <source>
        <dbReference type="EMBL" id="ARO13700.1"/>
    </source>
</evidence>
<gene>
    <name evidence="2" type="ORF">BVG79_00344</name>
</gene>
<dbReference type="EMBL" id="CP019937">
    <property type="protein sequence ID" value="ARO13700.1"/>
    <property type="molecule type" value="Genomic_DNA"/>
</dbReference>
<dbReference type="InterPro" id="IPR031321">
    <property type="entry name" value="UCP012641"/>
</dbReference>
<evidence type="ECO:0000313" key="3">
    <source>
        <dbReference type="Proteomes" id="UP000242447"/>
    </source>
</evidence>
<protein>
    <recommendedName>
        <fullName evidence="1">Zinc-ribbon domain-containing protein</fullName>
    </recommendedName>
</protein>
<dbReference type="Pfam" id="PF15887">
    <property type="entry name" value="Peptidase_Mx"/>
    <property type="match status" value="1"/>
</dbReference>
<evidence type="ECO:0000259" key="1">
    <source>
        <dbReference type="Pfam" id="PF10005"/>
    </source>
</evidence>
<name>A0A1W6NX73_9RHOB</name>
<dbReference type="OrthoDB" id="256753at2"/>
<proteinExistence type="predicted"/>
<dbReference type="RefSeq" id="WP_085785376.1">
    <property type="nucleotide sequence ID" value="NZ_CP019937.1"/>
</dbReference>
<reference evidence="2 3" key="1">
    <citation type="submission" date="2017-02" db="EMBL/GenBank/DDBJ databases">
        <title>Ketogulonicigenium robustum SPU B003 Genome sequencing and assembly.</title>
        <authorList>
            <person name="Li Y."/>
            <person name="Liu L."/>
            <person name="Wang C."/>
            <person name="Zhang M."/>
            <person name="Zhang T."/>
            <person name="Zhang Y."/>
        </authorList>
    </citation>
    <scope>NUCLEOTIDE SEQUENCE [LARGE SCALE GENOMIC DNA]</scope>
    <source>
        <strain evidence="2 3">SPU_B003</strain>
    </source>
</reference>
<accession>A0A1W6NX73</accession>
<sequence>MQIFSCSQCGNPVYFENAVCLECGSGLGFDPNAFQMVALVDGGPPLCANAGYDACNWLADGDSPFCRACRHNRTVPDLSRPDDLANWQRIEAAKRHLFYALLRLNLPTPDRTSEPVHGLAFDFLADTQNPDGSVTPVLTGHANGIITLNIAEGDDAERERRRTALGEPYRTLLGHFRHEIGHFYWDQLVAGQPPEARFRAVFGDERADYAAALQAHYANGPQPGWQSQFISSYAAVHPWEDFAETWAHFLHIVDTLETAAAFGMRVRHPDGMAADQVFQPYAVRDVDDILSAFVPLTVAINAVNRSMGQPDLYPFVLSAPVQDKLQFVCDLIRGRAAD</sequence>
<dbReference type="PIRSF" id="PIRSF012641">
    <property type="entry name" value="UCP012641"/>
    <property type="match status" value="1"/>
</dbReference>
<organism evidence="2 3">
    <name type="scientific">Ketogulonicigenium robustum</name>
    <dbReference type="NCBI Taxonomy" id="92947"/>
    <lineage>
        <taxon>Bacteria</taxon>
        <taxon>Pseudomonadati</taxon>
        <taxon>Pseudomonadota</taxon>
        <taxon>Alphaproteobacteria</taxon>
        <taxon>Rhodobacterales</taxon>
        <taxon>Roseobacteraceae</taxon>
        <taxon>Ketogulonicigenium</taxon>
    </lineage>
</organism>